<evidence type="ECO:0000313" key="3">
    <source>
        <dbReference type="Proteomes" id="UP000276133"/>
    </source>
</evidence>
<gene>
    <name evidence="2" type="ORF">BpHYR1_028988</name>
</gene>
<sequence>MSEQIRSSVIWAAGPLEFLALAIVAERPMPLPRPITAPNRVSSRTLTWESGYSSIPRPGVETSVFSVAFSVSLLVIYFLNNQLTSLDYNYRLADLIALRNEHKLVNINLSKYNLSKYSCRNERIPIFRTTNHKLPIEGSGPDHLHEPFVFLYFVHCYEQYWGGPPFYDAIS</sequence>
<feature type="transmembrane region" description="Helical" evidence="1">
    <location>
        <begin position="7"/>
        <end position="25"/>
    </location>
</feature>
<feature type="transmembrane region" description="Helical" evidence="1">
    <location>
        <begin position="62"/>
        <end position="79"/>
    </location>
</feature>
<dbReference type="Proteomes" id="UP000276133">
    <property type="component" value="Unassembled WGS sequence"/>
</dbReference>
<protein>
    <submittedName>
        <fullName evidence="2">Uncharacterized protein</fullName>
    </submittedName>
</protein>
<keyword evidence="1" id="KW-0472">Membrane</keyword>
<reference evidence="2 3" key="1">
    <citation type="journal article" date="2018" name="Sci. Rep.">
        <title>Genomic signatures of local adaptation to the degree of environmental predictability in rotifers.</title>
        <authorList>
            <person name="Franch-Gras L."/>
            <person name="Hahn C."/>
            <person name="Garcia-Roger E.M."/>
            <person name="Carmona M.J."/>
            <person name="Serra M."/>
            <person name="Gomez A."/>
        </authorList>
    </citation>
    <scope>NUCLEOTIDE SEQUENCE [LARGE SCALE GENOMIC DNA]</scope>
    <source>
        <strain evidence="2">HYR1</strain>
    </source>
</reference>
<comment type="caution">
    <text evidence="2">The sequence shown here is derived from an EMBL/GenBank/DDBJ whole genome shotgun (WGS) entry which is preliminary data.</text>
</comment>
<accession>A0A3M7RNV0</accession>
<proteinExistence type="predicted"/>
<keyword evidence="1" id="KW-1133">Transmembrane helix</keyword>
<dbReference type="AlphaFoldDB" id="A0A3M7RNV0"/>
<keyword evidence="1" id="KW-0812">Transmembrane</keyword>
<keyword evidence="3" id="KW-1185">Reference proteome</keyword>
<dbReference type="EMBL" id="REGN01002994">
    <property type="protein sequence ID" value="RNA25015.1"/>
    <property type="molecule type" value="Genomic_DNA"/>
</dbReference>
<name>A0A3M7RNV0_BRAPC</name>
<organism evidence="2 3">
    <name type="scientific">Brachionus plicatilis</name>
    <name type="common">Marine rotifer</name>
    <name type="synonym">Brachionus muelleri</name>
    <dbReference type="NCBI Taxonomy" id="10195"/>
    <lineage>
        <taxon>Eukaryota</taxon>
        <taxon>Metazoa</taxon>
        <taxon>Spiralia</taxon>
        <taxon>Gnathifera</taxon>
        <taxon>Rotifera</taxon>
        <taxon>Eurotatoria</taxon>
        <taxon>Monogononta</taxon>
        <taxon>Pseudotrocha</taxon>
        <taxon>Ploima</taxon>
        <taxon>Brachionidae</taxon>
        <taxon>Brachionus</taxon>
    </lineage>
</organism>
<evidence type="ECO:0000256" key="1">
    <source>
        <dbReference type="SAM" id="Phobius"/>
    </source>
</evidence>
<evidence type="ECO:0000313" key="2">
    <source>
        <dbReference type="EMBL" id="RNA25015.1"/>
    </source>
</evidence>